<dbReference type="GeneID" id="108677336"/>
<dbReference type="InterPro" id="IPR004088">
    <property type="entry name" value="KH_dom_type_1"/>
</dbReference>
<dbReference type="SUPFAM" id="SSF54791">
    <property type="entry name" value="Eukaryotic type KH-domain (KH-domain type I)"/>
    <property type="match status" value="1"/>
</dbReference>
<feature type="domain" description="CCHC-type" evidence="4">
    <location>
        <begin position="498"/>
        <end position="514"/>
    </location>
</feature>
<proteinExistence type="predicted"/>
<feature type="region of interest" description="Disordered" evidence="2">
    <location>
        <begin position="866"/>
        <end position="894"/>
    </location>
</feature>
<feature type="domain" description="CCHC-type" evidence="4">
    <location>
        <begin position="517"/>
        <end position="534"/>
    </location>
</feature>
<feature type="compositionally biased region" description="Basic residues" evidence="2">
    <location>
        <begin position="1179"/>
        <end position="1199"/>
    </location>
</feature>
<dbReference type="AlphaFoldDB" id="A0A8B7P518"/>
<evidence type="ECO:0000259" key="4">
    <source>
        <dbReference type="SMART" id="SM00343"/>
    </source>
</evidence>
<evidence type="ECO:0000256" key="1">
    <source>
        <dbReference type="PROSITE-ProRule" id="PRU00117"/>
    </source>
</evidence>
<feature type="compositionally biased region" description="Polar residues" evidence="2">
    <location>
        <begin position="1"/>
        <end position="18"/>
    </location>
</feature>
<feature type="region of interest" description="Disordered" evidence="2">
    <location>
        <begin position="283"/>
        <end position="304"/>
    </location>
</feature>
<feature type="compositionally biased region" description="Polar residues" evidence="2">
    <location>
        <begin position="248"/>
        <end position="268"/>
    </location>
</feature>
<dbReference type="GO" id="GO:0003723">
    <property type="term" value="F:RNA binding"/>
    <property type="evidence" value="ECO:0007669"/>
    <property type="project" value="UniProtKB-UniRule"/>
</dbReference>
<dbReference type="CDD" id="cd00105">
    <property type="entry name" value="KH-I"/>
    <property type="match status" value="1"/>
</dbReference>
<feature type="compositionally biased region" description="Polar residues" evidence="2">
    <location>
        <begin position="768"/>
        <end position="784"/>
    </location>
</feature>
<feature type="region of interest" description="Disordered" evidence="2">
    <location>
        <begin position="768"/>
        <end position="849"/>
    </location>
</feature>
<feature type="region of interest" description="Disordered" evidence="2">
    <location>
        <begin position="352"/>
        <end position="386"/>
    </location>
</feature>
<organism evidence="5 6">
    <name type="scientific">Hyalella azteca</name>
    <name type="common">Amphipod</name>
    <dbReference type="NCBI Taxonomy" id="294128"/>
    <lineage>
        <taxon>Eukaryota</taxon>
        <taxon>Metazoa</taxon>
        <taxon>Ecdysozoa</taxon>
        <taxon>Arthropoda</taxon>
        <taxon>Crustacea</taxon>
        <taxon>Multicrustacea</taxon>
        <taxon>Malacostraca</taxon>
        <taxon>Eumalacostraca</taxon>
        <taxon>Peracarida</taxon>
        <taxon>Amphipoda</taxon>
        <taxon>Senticaudata</taxon>
        <taxon>Talitrida</taxon>
        <taxon>Talitroidea</taxon>
        <taxon>Hyalellidae</taxon>
        <taxon>Hyalella</taxon>
    </lineage>
</organism>
<dbReference type="GO" id="GO:0008270">
    <property type="term" value="F:zinc ion binding"/>
    <property type="evidence" value="ECO:0007669"/>
    <property type="project" value="InterPro"/>
</dbReference>
<dbReference type="PROSITE" id="PS50084">
    <property type="entry name" value="KH_TYPE_1"/>
    <property type="match status" value="1"/>
</dbReference>
<feature type="domain" description="CCHC-type" evidence="4">
    <location>
        <begin position="556"/>
        <end position="572"/>
    </location>
</feature>
<accession>A0A8B7P518</accession>
<dbReference type="SMART" id="SM00322">
    <property type="entry name" value="KH"/>
    <property type="match status" value="1"/>
</dbReference>
<feature type="compositionally biased region" description="Basic and acidic residues" evidence="2">
    <location>
        <begin position="1137"/>
        <end position="1150"/>
    </location>
</feature>
<dbReference type="Proteomes" id="UP000694843">
    <property type="component" value="Unplaced"/>
</dbReference>
<evidence type="ECO:0000259" key="3">
    <source>
        <dbReference type="SMART" id="SM00322"/>
    </source>
</evidence>
<dbReference type="OrthoDB" id="6342085at2759"/>
<protein>
    <submittedName>
        <fullName evidence="6">Uncharacterized protein LOC108677336</fullName>
    </submittedName>
</protein>
<feature type="region of interest" description="Disordered" evidence="2">
    <location>
        <begin position="923"/>
        <end position="951"/>
    </location>
</feature>
<feature type="region of interest" description="Disordered" evidence="2">
    <location>
        <begin position="186"/>
        <end position="207"/>
    </location>
</feature>
<dbReference type="Gene3D" id="3.30.1370.10">
    <property type="entry name" value="K Homology domain, type 1"/>
    <property type="match status" value="1"/>
</dbReference>
<feature type="compositionally biased region" description="Polar residues" evidence="2">
    <location>
        <begin position="198"/>
        <end position="207"/>
    </location>
</feature>
<feature type="compositionally biased region" description="Low complexity" evidence="2">
    <location>
        <begin position="866"/>
        <end position="880"/>
    </location>
</feature>
<dbReference type="OMA" id="NMILMAN"/>
<feature type="compositionally biased region" description="Basic and acidic residues" evidence="2">
    <location>
        <begin position="881"/>
        <end position="894"/>
    </location>
</feature>
<feature type="region of interest" description="Disordered" evidence="2">
    <location>
        <begin position="242"/>
        <end position="268"/>
    </location>
</feature>
<keyword evidence="5" id="KW-1185">Reference proteome</keyword>
<dbReference type="SMART" id="SM00343">
    <property type="entry name" value="ZnF_C2HC"/>
    <property type="match status" value="4"/>
</dbReference>
<evidence type="ECO:0000256" key="2">
    <source>
        <dbReference type="SAM" id="MobiDB-lite"/>
    </source>
</evidence>
<feature type="region of interest" description="Disordered" evidence="2">
    <location>
        <begin position="1124"/>
        <end position="1262"/>
    </location>
</feature>
<feature type="region of interest" description="Disordered" evidence="2">
    <location>
        <begin position="1"/>
        <end position="27"/>
    </location>
</feature>
<feature type="compositionally biased region" description="Acidic residues" evidence="2">
    <location>
        <begin position="806"/>
        <end position="822"/>
    </location>
</feature>
<dbReference type="GO" id="GO:0010468">
    <property type="term" value="P:regulation of gene expression"/>
    <property type="evidence" value="ECO:0007669"/>
    <property type="project" value="UniProtKB-ARBA"/>
</dbReference>
<dbReference type="Gene3D" id="4.10.60.10">
    <property type="entry name" value="Zinc finger, CCHC-type"/>
    <property type="match status" value="1"/>
</dbReference>
<feature type="domain" description="CCHC-type" evidence="4">
    <location>
        <begin position="599"/>
        <end position="615"/>
    </location>
</feature>
<evidence type="ECO:0000313" key="5">
    <source>
        <dbReference type="Proteomes" id="UP000694843"/>
    </source>
</evidence>
<keyword evidence="1" id="KW-0694">RNA-binding</keyword>
<dbReference type="KEGG" id="hazt:108677336"/>
<dbReference type="InterPro" id="IPR004087">
    <property type="entry name" value="KH_dom"/>
</dbReference>
<dbReference type="Pfam" id="PF00013">
    <property type="entry name" value="KH_1"/>
    <property type="match status" value="1"/>
</dbReference>
<dbReference type="InterPro" id="IPR001878">
    <property type="entry name" value="Znf_CCHC"/>
</dbReference>
<dbReference type="InterPro" id="IPR036612">
    <property type="entry name" value="KH_dom_type_1_sf"/>
</dbReference>
<dbReference type="RefSeq" id="XP_018021042.1">
    <property type="nucleotide sequence ID" value="XM_018165553.2"/>
</dbReference>
<reference evidence="6" key="1">
    <citation type="submission" date="2025-08" db="UniProtKB">
        <authorList>
            <consortium name="RefSeq"/>
        </authorList>
    </citation>
    <scope>IDENTIFICATION</scope>
    <source>
        <tissue evidence="6">Whole organism</tissue>
    </source>
</reference>
<gene>
    <name evidence="6" type="primary">LOC108677336</name>
</gene>
<evidence type="ECO:0000313" key="6">
    <source>
        <dbReference type="RefSeq" id="XP_018021042.1"/>
    </source>
</evidence>
<sequence length="1262" mass="141632">MRLPTSTDVGQLPGSHQSDSNEDSDLEVRMYSELYFEPNPHFAPRLSSPQTQIISRDDLITSEKDPAYYKKSSLSLTNNLDIILDNKQKEYKANESVHQDPEECSPNPDVILKENRNLQGLCKSTQGKEDALNLLKNETNYLLLNQISEDVNRHHKAKLKNIQHTSGPELSSICKLKDNLSNRRPSISAEISGKSPGLNGSDTLSPVQNGYDSSPAAGCYVFSLGKKSVPAQKFPKEATRKMRPGMHANSSTPLLNETTSQDRNSSPFSVLSISKGSQLFEFQTPAGTKKKPAKRSLKDMSAKHQKNNECEVILIDSDDSTAESSSVSNALNDSSHTLSNKINAVKRKLGVRTSQIKPSSRAGKRLPTWAPTKFIPDDSSDSGGESLENGSMLCNFSVDLDGSNCKKNQTKRLSCQRTHWPMDYASSREQRLRTPSVPHWSQHMTSFYDSDFSEDYELEDLHRTMPDSVIEWELDADDYPDRLYGRRKPRYFEKATTRCSRCRAHDHTIAQCKRLDHCLLCGDTRHSTREKCPRNCCLRCGGKPHAFCPFTCPWNSCEACGYKGHVKHICPDLWRRYAFTTEGAVPQRPRTQHPTRVPTCYSCGGVGHEGAACGHRVQHYVQQCQDIRSFAEPTRDCLGLTVLTEELPEQDNQPPPGLPHPYGETVQKYTTVRASVALNNTRDIGHIIGKQGSVIKALRQLFSCQISVEQHDHDSAVLWVKGAKLDAALRCILFMLGREAETEGVKESLQQLDRLTYSTAFTSLWTHRARQGQNARSKKQNVAQYQDKLEPQSNNKKRKRQVEEAVNTDEDNDQDVDLDTSLDGDSAGSSREYLSHQEDESNDSDVMSVSSKRYERNLLRDLKLNSNSDSELESWSSTSLDSRENRPSKTAQLEDSKYAAFDQLQSQKLRKVIPASNCYSHSGDSDFGSEMNELSDSDSNESVIDASDVSSDDDANFGSKLRKVNDFNLKLSVQVEERLRSLKRKRYKSLLDSLPVGRKSLIHEVKNKLSQINRPIDIEKCLVNLRESCLAYSTRGSDSTLNSALVALRTLGTYVLGGLGRGDGKSTKKEIERRVAALERSTIRMVGPEQREGLARALDKILNVDVSSLKYVVSLAERSASVNSKPSVQSRLSFPGGKHELSSSFEDKEMPRRKKRMFSESFQDRDRSSAPRGSLNKRNSSKYKKGVKRMLGKLARSKALRSSPKGFGAFKKSYNAKSSSKDRYFKLSNSKYSNRRSSKSPNKLVLKSLKRRTSKSPNRGQR</sequence>
<feature type="domain" description="K Homology" evidence="3">
    <location>
        <begin position="670"/>
        <end position="740"/>
    </location>
</feature>
<name>A0A8B7P518_HYAAZ</name>